<dbReference type="Gene3D" id="3.30.200.20">
    <property type="entry name" value="Phosphorylase Kinase, domain 1"/>
    <property type="match status" value="2"/>
</dbReference>
<evidence type="ECO:0000256" key="22">
    <source>
        <dbReference type="PROSITE-ProRule" id="PRU10141"/>
    </source>
</evidence>
<keyword evidence="11 22" id="KW-0547">Nucleotide-binding</keyword>
<name>A0AB32WG65_THECC</name>
<dbReference type="CDD" id="cd00028">
    <property type="entry name" value="B_lectin"/>
    <property type="match status" value="2"/>
</dbReference>
<dbReference type="InterPro" id="IPR008271">
    <property type="entry name" value="Ser/Thr_kinase_AS"/>
</dbReference>
<dbReference type="Pfam" id="PF00954">
    <property type="entry name" value="S_locus_glycop"/>
    <property type="match status" value="2"/>
</dbReference>
<dbReference type="GO" id="GO:0030246">
    <property type="term" value="F:carbohydrate binding"/>
    <property type="evidence" value="ECO:0007669"/>
    <property type="project" value="UniProtKB-KW"/>
</dbReference>
<dbReference type="PROSITE" id="PS50011">
    <property type="entry name" value="PROTEIN_KINASE_DOM"/>
    <property type="match status" value="2"/>
</dbReference>
<evidence type="ECO:0000259" key="27">
    <source>
        <dbReference type="PROSITE" id="PS50927"/>
    </source>
</evidence>
<keyword evidence="12" id="KW-0418">Kinase</keyword>
<keyword evidence="8 23" id="KW-0812">Transmembrane</keyword>
<dbReference type="Pfam" id="PF07714">
    <property type="entry name" value="PK_Tyr_Ser-Thr"/>
    <property type="match status" value="2"/>
</dbReference>
<evidence type="ECO:0000256" key="3">
    <source>
        <dbReference type="ARBA" id="ARBA00022475"/>
    </source>
</evidence>
<reference evidence="30" key="2">
    <citation type="submission" date="2025-08" db="UniProtKB">
        <authorList>
            <consortium name="RefSeq"/>
        </authorList>
    </citation>
    <scope>IDENTIFICATION</scope>
</reference>
<sequence>METNSNKNPVSFFLASFIFLLYFLPQFCHAVDRITPGQTIRDGDTLVSRAEIFELGFFNPENSTFIFVGIWYRIDVKAVVWVANRDRPISGRSGVLRIGVDGNLVVLDGNNNLVWSSNVSGLSNNTTAVLWDTGNFVLSSNESVDDTHWESFDNPTDTFLPGMRVPVNSAIGEYPAFHAWKSASDPSPGNYSMGVDPHGGPQIVIWDHGRRRWRSGQWNGVIFTGVPNMSSIASFLYGFKLSQLDENRTQYFTYYPPNPSNLLRFRIGWEGREQQLMWDDGEKKWKVLQQQPDLANQCELYNHCGNYATCDNLNSPKCNCLKGFRPKLQDQWNRGNWSGGCERRTELQCQRTNGAAGENGKPDGFKGLKCTKLPDLANLTLSAGNSEACRTSCLGNCSCRAYAFISGIGCMTWTVDLIDLQHFDQSGSLQFFLRLHHSELDGRRKISILVIIIITVLGACFLVVSLWLLWRYRNKLKGLPAVSSMPCCKNDDVAVFDVSKSKEFSADLSGPSDILIDGNQINGPELPMFSFSCVATATENFCVANKLGQGGFGDVFKGELPGGQEIAVKRLSGHSGQGLEEFKNEIILIAKLQHRNLVRLLGCSIQGEEKMLIYEYMPNKSLDNFLFDEAKQAQLDWRTRLSIIEGIARGLLYLHRDSRLRIIHRDLKTSNILLDAEMNPKISDFGMARIFGGNQNEANTVRVVGTYGYMSPEYAMEGLFSVKSDVYSFGVLLLEIVSGRRNTSVRSSQHTSLIGYAWHLWSEDKAMDLVDPSIQDSCSPTEVLKCIHIGMLCVQDNAMHRPTMAAVVLMLESETPTLPMPRQPTYTSMRSSIDAEFTMDGQEIVSSNDVTVTMVVGRMSSFYVCVFSFSLLLKLLFVKFCTAIDVLTPSQALLQGQTLTSPGNVFELGFVSFNNSSLYYVGIWHKNIVPRRVLWVANREKPLTDSLSSSLMIAGDGNLKLMNGMQDIVWSTKVPIQSNNSVAVLLDSGNFVLKDNSSGQILWESFSHPGDTIWTGMMIGMNVKTGEKRFLISSKSKDDPSPGSFVGGTGAQSSPIIEAFIWSGTRPYLRSGQWNGIKFLGMPHMSAVYTNGISIVSDSQEGSQYVALNFFNTSLIKVVFLSPEGYLQLIIWDEGEKEWRVQLQEPESQCDIYGACGPNGICNKDKSPICRCLEGFEPSSSEEWSRGNWTNGCVRRVELNCDKNISLLASSRNKTDGFLKLSGLKLPAHSQYLKFEVDTEACKFSCSNNCSCVAFASVTGIGCMLWTEDLMDVQAFSSTGEDLFVRVAHAELGKEKHKSKVIFPVAASCTLIVLSTLLVYGFFRYRANHKGESREALHESDSADATNPLRDTRKGIAGSNIIKQKDSLIFDFNHVVVATDNFSLTNKLGEGGFGPVYKGKLQNGKEIAVKRLSSHSGQGMEEFKNEIVFISKLQHRNLVKLLGCCVEGEEKLLIYEYMPNKSLDTFLFDPTRKTQLVWAKRFSIIQGIARGLVYLHRDSFLRVIHRDLKASNVLLDEDMNPKISDFGLARTFQKTQELANTRRVVGTLGYMSPEYVIGGRFSEKSDVFSFGVLLLEIVSGEKNSGFQNDEHQNLLGYAWRLWCEGRVLNLVDQALGDSFCNVEVMRCIHVGLLCVQENPADRPSTPAVILQLTSGTSLPQPKQPAFAFDNSRYSSHRSNSNSYIGSVNEVTLSATEGR</sequence>
<evidence type="ECO:0000256" key="18">
    <source>
        <dbReference type="ARBA" id="ARBA00023180"/>
    </source>
</evidence>
<keyword evidence="14 23" id="KW-1133">Transmembrane helix</keyword>
<evidence type="ECO:0000313" key="29">
    <source>
        <dbReference type="Proteomes" id="UP000694886"/>
    </source>
</evidence>
<dbReference type="GO" id="GO:0048544">
    <property type="term" value="P:recognition of pollen"/>
    <property type="evidence" value="ECO:0007669"/>
    <property type="project" value="InterPro"/>
</dbReference>
<dbReference type="PROSITE" id="PS50927">
    <property type="entry name" value="BULB_LECTIN"/>
    <property type="match status" value="2"/>
</dbReference>
<dbReference type="PANTHER" id="PTHR27002">
    <property type="entry name" value="RECEPTOR-LIKE SERINE/THREONINE-PROTEIN KINASE SD1-8"/>
    <property type="match status" value="1"/>
</dbReference>
<dbReference type="CDD" id="cd14066">
    <property type="entry name" value="STKc_IRAK"/>
    <property type="match status" value="2"/>
</dbReference>
<keyword evidence="13 22" id="KW-0067">ATP-binding</keyword>
<evidence type="ECO:0000256" key="1">
    <source>
        <dbReference type="ARBA" id="ARBA00004251"/>
    </source>
</evidence>
<feature type="domain" description="Protein kinase" evidence="25">
    <location>
        <begin position="1382"/>
        <end position="1666"/>
    </location>
</feature>
<dbReference type="FunFam" id="2.90.10.10:FF:000005">
    <property type="entry name" value="G-type lectin S-receptor-like serine/threonine-protein kinase"/>
    <property type="match status" value="2"/>
</dbReference>
<evidence type="ECO:0000256" key="16">
    <source>
        <dbReference type="ARBA" id="ARBA00023157"/>
    </source>
</evidence>
<dbReference type="InterPro" id="IPR021820">
    <property type="entry name" value="S-locus_recpt_kinase_C"/>
</dbReference>
<evidence type="ECO:0000256" key="21">
    <source>
        <dbReference type="PROSITE-ProRule" id="PRU00076"/>
    </source>
</evidence>
<dbReference type="CDD" id="cd01098">
    <property type="entry name" value="PAN_AP_plant"/>
    <property type="match status" value="2"/>
</dbReference>
<evidence type="ECO:0000256" key="8">
    <source>
        <dbReference type="ARBA" id="ARBA00022692"/>
    </source>
</evidence>
<dbReference type="SMART" id="SM00181">
    <property type="entry name" value="EGF"/>
    <property type="match status" value="2"/>
</dbReference>
<evidence type="ECO:0000256" key="17">
    <source>
        <dbReference type="ARBA" id="ARBA00023170"/>
    </source>
</evidence>
<dbReference type="Pfam" id="PF01453">
    <property type="entry name" value="B_lectin"/>
    <property type="match status" value="2"/>
</dbReference>
<dbReference type="Gramene" id="Tc06v2_t016810.1">
    <property type="protein sequence ID" value="Tc06v2_p016810.1"/>
    <property type="gene ID" value="Tc06v2_g016810"/>
</dbReference>
<keyword evidence="10" id="KW-0430">Lectin</keyword>
<evidence type="ECO:0000256" key="15">
    <source>
        <dbReference type="ARBA" id="ARBA00023136"/>
    </source>
</evidence>
<feature type="domain" description="EGF-like" evidence="26">
    <location>
        <begin position="294"/>
        <end position="330"/>
    </location>
</feature>
<dbReference type="SMART" id="SM00108">
    <property type="entry name" value="B_lectin"/>
    <property type="match status" value="2"/>
</dbReference>
<dbReference type="CDD" id="cd00054">
    <property type="entry name" value="EGF_CA"/>
    <property type="match status" value="1"/>
</dbReference>
<dbReference type="PROSITE" id="PS00108">
    <property type="entry name" value="PROTEIN_KINASE_ST"/>
    <property type="match status" value="2"/>
</dbReference>
<feature type="domain" description="Protein kinase" evidence="25">
    <location>
        <begin position="541"/>
        <end position="818"/>
    </location>
</feature>
<keyword evidence="6" id="KW-0597">Phosphoprotein</keyword>
<dbReference type="KEGG" id="tcc:18596995"/>
<feature type="chain" id="PRO_5044240356" description="non-specific serine/threonine protein kinase" evidence="24">
    <location>
        <begin position="31"/>
        <end position="1698"/>
    </location>
</feature>
<comment type="caution">
    <text evidence="21">Lacks conserved residue(s) required for the propagation of feature annotation.</text>
</comment>
<evidence type="ECO:0000259" key="25">
    <source>
        <dbReference type="PROSITE" id="PS50011"/>
    </source>
</evidence>
<protein>
    <recommendedName>
        <fullName evidence="2">non-specific serine/threonine protein kinase</fullName>
        <ecNumber evidence="2">2.7.11.1</ecNumber>
    </recommendedName>
</protein>
<dbReference type="SMART" id="SM00220">
    <property type="entry name" value="S_TKc"/>
    <property type="match status" value="2"/>
</dbReference>
<keyword evidence="9 24" id="KW-0732">Signal</keyword>
<dbReference type="GO" id="GO:0005524">
    <property type="term" value="F:ATP binding"/>
    <property type="evidence" value="ECO:0007669"/>
    <property type="project" value="UniProtKB-UniRule"/>
</dbReference>
<keyword evidence="17" id="KW-0675">Receptor</keyword>
<accession>A0AB32WG65</accession>
<evidence type="ECO:0000256" key="13">
    <source>
        <dbReference type="ARBA" id="ARBA00022840"/>
    </source>
</evidence>
<dbReference type="FunFam" id="3.30.200.20:FF:000195">
    <property type="entry name" value="G-type lectin S-receptor-like serine/threonine-protein kinase"/>
    <property type="match status" value="1"/>
</dbReference>
<evidence type="ECO:0000256" key="23">
    <source>
        <dbReference type="SAM" id="Phobius"/>
    </source>
</evidence>
<dbReference type="FunFam" id="1.10.510.10:FF:000060">
    <property type="entry name" value="G-type lectin S-receptor-like serine/threonine-protein kinase"/>
    <property type="match status" value="1"/>
</dbReference>
<dbReference type="Gene3D" id="1.10.510.10">
    <property type="entry name" value="Transferase(Phosphotransferase) domain 1"/>
    <property type="match status" value="2"/>
</dbReference>
<keyword evidence="5 21" id="KW-0245">EGF-like domain</keyword>
<dbReference type="Gene3D" id="2.90.10.10">
    <property type="entry name" value="Bulb-type lectin domain"/>
    <property type="match status" value="2"/>
</dbReference>
<comment type="catalytic activity">
    <reaction evidence="20">
        <text>L-seryl-[protein] + ATP = O-phospho-L-seryl-[protein] + ADP + H(+)</text>
        <dbReference type="Rhea" id="RHEA:17989"/>
        <dbReference type="Rhea" id="RHEA-COMP:9863"/>
        <dbReference type="Rhea" id="RHEA-COMP:11604"/>
        <dbReference type="ChEBI" id="CHEBI:15378"/>
        <dbReference type="ChEBI" id="CHEBI:29999"/>
        <dbReference type="ChEBI" id="CHEBI:30616"/>
        <dbReference type="ChEBI" id="CHEBI:83421"/>
        <dbReference type="ChEBI" id="CHEBI:456216"/>
        <dbReference type="EC" id="2.7.11.1"/>
    </reaction>
</comment>
<feature type="transmembrane region" description="Helical" evidence="23">
    <location>
        <begin position="446"/>
        <end position="470"/>
    </location>
</feature>
<reference evidence="29" key="1">
    <citation type="journal article" date="1997" name="Nucleic Acids Res.">
        <title>tRNAscan-SE: a program for improved detection of transfer RNA genes in genomic sequence.</title>
        <authorList>
            <person name="Lowe T.M."/>
            <person name="Eddy S.R."/>
        </authorList>
    </citation>
    <scope>NUCLEOTIDE SEQUENCE [LARGE SCALE GENOMIC DNA]</scope>
    <source>
        <strain evidence="29">r\B97-61/B2</strain>
    </source>
</reference>
<dbReference type="GO" id="GO:0004674">
    <property type="term" value="F:protein serine/threonine kinase activity"/>
    <property type="evidence" value="ECO:0007669"/>
    <property type="project" value="UniProtKB-KW"/>
</dbReference>
<evidence type="ECO:0000256" key="5">
    <source>
        <dbReference type="ARBA" id="ARBA00022536"/>
    </source>
</evidence>
<dbReference type="Pfam" id="PF11883">
    <property type="entry name" value="DUF3403"/>
    <property type="match status" value="1"/>
</dbReference>
<keyword evidence="18" id="KW-0325">Glycoprotein</keyword>
<evidence type="ECO:0000256" key="11">
    <source>
        <dbReference type="ARBA" id="ARBA00022741"/>
    </source>
</evidence>
<feature type="binding site" evidence="22">
    <location>
        <position position="569"/>
    </location>
    <ligand>
        <name>ATP</name>
        <dbReference type="ChEBI" id="CHEBI:30616"/>
    </ligand>
</feature>
<keyword evidence="16" id="KW-1015">Disulfide bond</keyword>
<dbReference type="Proteomes" id="UP000694886">
    <property type="component" value="Chromosome 6"/>
</dbReference>
<evidence type="ECO:0000256" key="10">
    <source>
        <dbReference type="ARBA" id="ARBA00022734"/>
    </source>
</evidence>
<feature type="domain" description="Apple" evidence="28">
    <location>
        <begin position="349"/>
        <end position="436"/>
    </location>
</feature>
<dbReference type="PANTHER" id="PTHR27002:SF932">
    <property type="entry name" value="RECEPTOR-LIKE SERINE_THREONINE-PROTEIN KINASE"/>
    <property type="match status" value="1"/>
</dbReference>
<feature type="domain" description="Bulb-type lectin" evidence="27">
    <location>
        <begin position="884"/>
        <end position="1006"/>
    </location>
</feature>
<evidence type="ECO:0000313" key="30">
    <source>
        <dbReference type="RefSeq" id="XP_017978352.1"/>
    </source>
</evidence>
<dbReference type="InterPro" id="IPR011009">
    <property type="entry name" value="Kinase-like_dom_sf"/>
</dbReference>
<dbReference type="InterPro" id="IPR000719">
    <property type="entry name" value="Prot_kinase_dom"/>
</dbReference>
<feature type="domain" description="Bulb-type lectin" evidence="27">
    <location>
        <begin position="31"/>
        <end position="151"/>
    </location>
</feature>
<evidence type="ECO:0000259" key="26">
    <source>
        <dbReference type="PROSITE" id="PS50026"/>
    </source>
</evidence>
<feature type="signal peptide" evidence="24">
    <location>
        <begin position="1"/>
        <end position="30"/>
    </location>
</feature>
<dbReference type="InterPro" id="IPR001480">
    <property type="entry name" value="Bulb-type_lectin_dom"/>
</dbReference>
<dbReference type="SUPFAM" id="SSF51110">
    <property type="entry name" value="alpha-D-mannose-specific plant lectins"/>
    <property type="match status" value="2"/>
</dbReference>
<evidence type="ECO:0000256" key="6">
    <source>
        <dbReference type="ARBA" id="ARBA00022553"/>
    </source>
</evidence>
<evidence type="ECO:0000256" key="2">
    <source>
        <dbReference type="ARBA" id="ARBA00012513"/>
    </source>
</evidence>
<keyword evidence="7" id="KW-0808">Transferase</keyword>
<comment type="subcellular location">
    <subcellularLocation>
        <location evidence="1">Cell membrane</location>
        <topology evidence="1">Single-pass type I membrane protein</topology>
    </subcellularLocation>
</comment>
<evidence type="ECO:0000256" key="9">
    <source>
        <dbReference type="ARBA" id="ARBA00022729"/>
    </source>
</evidence>
<dbReference type="SUPFAM" id="SSF56112">
    <property type="entry name" value="Protein kinase-like (PK-like)"/>
    <property type="match status" value="2"/>
</dbReference>
<evidence type="ECO:0000259" key="28">
    <source>
        <dbReference type="PROSITE" id="PS50948"/>
    </source>
</evidence>
<dbReference type="InterPro" id="IPR001245">
    <property type="entry name" value="Ser-Thr/Tyr_kinase_cat_dom"/>
</dbReference>
<dbReference type="InterPro" id="IPR003609">
    <property type="entry name" value="Pan_app"/>
</dbReference>
<dbReference type="SMART" id="SM00473">
    <property type="entry name" value="PAN_AP"/>
    <property type="match status" value="2"/>
</dbReference>
<dbReference type="EC" id="2.7.11.1" evidence="2"/>
<gene>
    <name evidence="30" type="primary">LOC18596995</name>
</gene>
<keyword evidence="15 23" id="KW-0472">Membrane</keyword>
<evidence type="ECO:0000256" key="24">
    <source>
        <dbReference type="SAM" id="SignalP"/>
    </source>
</evidence>
<dbReference type="PROSITE" id="PS50026">
    <property type="entry name" value="EGF_3"/>
    <property type="match status" value="1"/>
</dbReference>
<dbReference type="RefSeq" id="XP_017978352.1">
    <property type="nucleotide sequence ID" value="XM_018122863.1"/>
</dbReference>
<evidence type="ECO:0000256" key="12">
    <source>
        <dbReference type="ARBA" id="ARBA00022777"/>
    </source>
</evidence>
<organism evidence="29 30">
    <name type="scientific">Theobroma cacao</name>
    <name type="common">Cacao</name>
    <name type="synonym">Cocoa</name>
    <dbReference type="NCBI Taxonomy" id="3641"/>
    <lineage>
        <taxon>Eukaryota</taxon>
        <taxon>Viridiplantae</taxon>
        <taxon>Streptophyta</taxon>
        <taxon>Embryophyta</taxon>
        <taxon>Tracheophyta</taxon>
        <taxon>Spermatophyta</taxon>
        <taxon>Magnoliopsida</taxon>
        <taxon>eudicotyledons</taxon>
        <taxon>Gunneridae</taxon>
        <taxon>Pentapetalae</taxon>
        <taxon>rosids</taxon>
        <taxon>malvids</taxon>
        <taxon>Malvales</taxon>
        <taxon>Malvaceae</taxon>
        <taxon>Byttnerioideae</taxon>
        <taxon>Theobroma</taxon>
    </lineage>
</organism>
<proteinExistence type="predicted"/>
<dbReference type="InterPro" id="IPR000742">
    <property type="entry name" value="EGF"/>
</dbReference>
<dbReference type="Pfam" id="PF08276">
    <property type="entry name" value="PAN_2"/>
    <property type="match status" value="2"/>
</dbReference>
<evidence type="ECO:0000256" key="4">
    <source>
        <dbReference type="ARBA" id="ARBA00022527"/>
    </source>
</evidence>
<dbReference type="InterPro" id="IPR036426">
    <property type="entry name" value="Bulb-type_lectin_dom_sf"/>
</dbReference>
<evidence type="ECO:0000256" key="19">
    <source>
        <dbReference type="ARBA" id="ARBA00047899"/>
    </source>
</evidence>
<feature type="transmembrane region" description="Helical" evidence="23">
    <location>
        <begin position="1301"/>
        <end position="1323"/>
    </location>
</feature>
<dbReference type="FunFam" id="1.10.510.10:FF:000345">
    <property type="entry name" value="G-type lectin S-receptor-like serine/threonine-protein kinase"/>
    <property type="match status" value="1"/>
</dbReference>
<keyword evidence="3" id="KW-1003">Cell membrane</keyword>
<dbReference type="PROSITE" id="PS00107">
    <property type="entry name" value="PROTEIN_KINASE_ATP"/>
    <property type="match status" value="1"/>
</dbReference>
<evidence type="ECO:0000256" key="20">
    <source>
        <dbReference type="ARBA" id="ARBA00048679"/>
    </source>
</evidence>
<dbReference type="GO" id="GO:0005886">
    <property type="term" value="C:plasma membrane"/>
    <property type="evidence" value="ECO:0007669"/>
    <property type="project" value="UniProtKB-SubCell"/>
</dbReference>
<dbReference type="InterPro" id="IPR017441">
    <property type="entry name" value="Protein_kinase_ATP_BS"/>
</dbReference>
<feature type="domain" description="Apple" evidence="28">
    <location>
        <begin position="1201"/>
        <end position="1288"/>
    </location>
</feature>
<dbReference type="PROSITE" id="PS50948">
    <property type="entry name" value="PAN"/>
    <property type="match status" value="2"/>
</dbReference>
<evidence type="ECO:0000256" key="7">
    <source>
        <dbReference type="ARBA" id="ARBA00022679"/>
    </source>
</evidence>
<dbReference type="GeneID" id="18596995"/>
<dbReference type="FunFam" id="3.30.200.20:FF:000330">
    <property type="entry name" value="G-type lectin S-receptor-like serine/threonine-protein kinase At4g03230"/>
    <property type="match status" value="1"/>
</dbReference>
<evidence type="ECO:0000256" key="14">
    <source>
        <dbReference type="ARBA" id="ARBA00022989"/>
    </source>
</evidence>
<dbReference type="GO" id="GO:0045087">
    <property type="term" value="P:innate immune response"/>
    <property type="evidence" value="ECO:0007669"/>
    <property type="project" value="UniProtKB-ARBA"/>
</dbReference>
<dbReference type="InterPro" id="IPR000858">
    <property type="entry name" value="S_locus_glycoprot_dom"/>
</dbReference>
<comment type="catalytic activity">
    <reaction evidence="19">
        <text>L-threonyl-[protein] + ATP = O-phospho-L-threonyl-[protein] + ADP + H(+)</text>
        <dbReference type="Rhea" id="RHEA:46608"/>
        <dbReference type="Rhea" id="RHEA-COMP:11060"/>
        <dbReference type="Rhea" id="RHEA-COMP:11605"/>
        <dbReference type="ChEBI" id="CHEBI:15378"/>
        <dbReference type="ChEBI" id="CHEBI:30013"/>
        <dbReference type="ChEBI" id="CHEBI:30616"/>
        <dbReference type="ChEBI" id="CHEBI:61977"/>
        <dbReference type="ChEBI" id="CHEBI:456216"/>
        <dbReference type="EC" id="2.7.11.1"/>
    </reaction>
</comment>
<keyword evidence="4" id="KW-0723">Serine/threonine-protein kinase</keyword>